<dbReference type="Gene3D" id="3.20.20.120">
    <property type="entry name" value="Enolase-like C-terminal domain"/>
    <property type="match status" value="1"/>
</dbReference>
<accession>A0A6N7PTF1</accession>
<evidence type="ECO:0000313" key="6">
    <source>
        <dbReference type="Proteomes" id="UP000440224"/>
    </source>
</evidence>
<evidence type="ECO:0000256" key="3">
    <source>
        <dbReference type="ARBA" id="ARBA00022842"/>
    </source>
</evidence>
<dbReference type="Gene3D" id="3.30.390.10">
    <property type="entry name" value="Enolase-like, N-terminal domain"/>
    <property type="match status" value="1"/>
</dbReference>
<dbReference type="Proteomes" id="UP000440224">
    <property type="component" value="Unassembled WGS sequence"/>
</dbReference>
<comment type="cofactor">
    <cofactor evidence="1">
        <name>Mg(2+)</name>
        <dbReference type="ChEBI" id="CHEBI:18420"/>
    </cofactor>
</comment>
<proteinExistence type="predicted"/>
<reference evidence="5 6" key="1">
    <citation type="submission" date="2019-10" db="EMBL/GenBank/DDBJ databases">
        <title>A soil myxobacterium in the family Polyangiaceae.</title>
        <authorList>
            <person name="Li Y."/>
            <person name="Wang J."/>
        </authorList>
    </citation>
    <scope>NUCLEOTIDE SEQUENCE [LARGE SCALE GENOMIC DNA]</scope>
    <source>
        <strain evidence="5 6">DSM 14734</strain>
    </source>
</reference>
<dbReference type="PANTHER" id="PTHR13794:SF58">
    <property type="entry name" value="MITOCHONDRIAL ENOLASE SUPERFAMILY MEMBER 1"/>
    <property type="match status" value="1"/>
</dbReference>
<dbReference type="GO" id="GO:0000287">
    <property type="term" value="F:magnesium ion binding"/>
    <property type="evidence" value="ECO:0007669"/>
    <property type="project" value="TreeGrafter"/>
</dbReference>
<dbReference type="InterPro" id="IPR013342">
    <property type="entry name" value="Mandelate_racemase_C"/>
</dbReference>
<dbReference type="Pfam" id="PF13378">
    <property type="entry name" value="MR_MLE_C"/>
    <property type="match status" value="2"/>
</dbReference>
<evidence type="ECO:0000259" key="4">
    <source>
        <dbReference type="SMART" id="SM00922"/>
    </source>
</evidence>
<dbReference type="InterPro" id="IPR029017">
    <property type="entry name" value="Enolase-like_N"/>
</dbReference>
<gene>
    <name evidence="5" type="ORF">GF068_09050</name>
</gene>
<dbReference type="InterPro" id="IPR036849">
    <property type="entry name" value="Enolase-like_C_sf"/>
</dbReference>
<dbReference type="PANTHER" id="PTHR13794">
    <property type="entry name" value="ENOLASE SUPERFAMILY, MANDELATE RACEMASE"/>
    <property type="match status" value="1"/>
</dbReference>
<keyword evidence="6" id="KW-1185">Reference proteome</keyword>
<dbReference type="GO" id="GO:0016052">
    <property type="term" value="P:carbohydrate catabolic process"/>
    <property type="evidence" value="ECO:0007669"/>
    <property type="project" value="TreeGrafter"/>
</dbReference>
<evidence type="ECO:0000256" key="2">
    <source>
        <dbReference type="ARBA" id="ARBA00022723"/>
    </source>
</evidence>
<name>A0A6N7PTF1_9BACT</name>
<keyword evidence="3" id="KW-0460">Magnesium</keyword>
<evidence type="ECO:0000256" key="1">
    <source>
        <dbReference type="ARBA" id="ARBA00001946"/>
    </source>
</evidence>
<dbReference type="GO" id="GO:0016836">
    <property type="term" value="F:hydro-lyase activity"/>
    <property type="evidence" value="ECO:0007669"/>
    <property type="project" value="TreeGrafter"/>
</dbReference>
<dbReference type="InterPro" id="IPR046945">
    <property type="entry name" value="RHMD-like"/>
</dbReference>
<dbReference type="EMBL" id="WJIE01000002">
    <property type="protein sequence ID" value="MRG92071.1"/>
    <property type="molecule type" value="Genomic_DNA"/>
</dbReference>
<dbReference type="SUPFAM" id="SSF51604">
    <property type="entry name" value="Enolase C-terminal domain-like"/>
    <property type="match status" value="1"/>
</dbReference>
<feature type="domain" description="Mandelate racemase/muconate lactonizing enzyme C-terminal" evidence="4">
    <location>
        <begin position="148"/>
        <end position="256"/>
    </location>
</feature>
<dbReference type="InterPro" id="IPR029065">
    <property type="entry name" value="Enolase_C-like"/>
</dbReference>
<evidence type="ECO:0000313" key="5">
    <source>
        <dbReference type="EMBL" id="MRG92071.1"/>
    </source>
</evidence>
<dbReference type="SUPFAM" id="SSF54826">
    <property type="entry name" value="Enolase N-terminal domain-like"/>
    <property type="match status" value="1"/>
</dbReference>
<protein>
    <recommendedName>
        <fullName evidence="4">Mandelate racemase/muconate lactonizing enzyme C-terminal domain-containing protein</fullName>
    </recommendedName>
</protein>
<dbReference type="RefSeq" id="WP_153818904.1">
    <property type="nucleotide sequence ID" value="NZ_WJIE01000002.1"/>
</dbReference>
<keyword evidence="2" id="KW-0479">Metal-binding</keyword>
<dbReference type="OrthoDB" id="103536at2"/>
<dbReference type="AlphaFoldDB" id="A0A6N7PTF1"/>
<sequence length="453" mass="51439">MKIERVELYYVKIPLSGDRPGFFDERVVFEPNWIPGYHQTDLRFYLLRLVTDAGLDGVAAIPAMGRERESLGALLGAYLLGLNPLDMRLVNQRIEEFSILGMRNGWIDAAFWDLVGKIRREPLFRVLGGEGGFAVPYASLGSNHEHDPAVVARLVAERRGEGYAGVKIRVKSDDLEKMVAVVAAAREAAGESMELMVDANLGWPVELVEKSPRWDEDFALRFLEHIEPYRISWLEEPLHRADHEALARLRRRSKVPIAGGEATPSWREFRSMLDAGSLDVYQPDAVLAGGTYGGGVSVVRWLVREIRRRNHAAREKNEDRPLRFSPHTWTNGLGFAVNLHLFGLLPPAERGLFELPHDLYWQMPQWARFLRHGFARDDAGRIRIPDEPGLGVEIDWEVIGRFGKRIDVVTKASLAAWTVLDHGWREAVYLRNKKREVEDRSALAEFALPEPPF</sequence>
<dbReference type="SMART" id="SM00922">
    <property type="entry name" value="MR_MLE"/>
    <property type="match status" value="1"/>
</dbReference>
<comment type="caution">
    <text evidence="5">The sequence shown here is derived from an EMBL/GenBank/DDBJ whole genome shotgun (WGS) entry which is preliminary data.</text>
</comment>
<dbReference type="SFLD" id="SFLDS00001">
    <property type="entry name" value="Enolase"/>
    <property type="match status" value="1"/>
</dbReference>
<organism evidence="5 6">
    <name type="scientific">Polyangium spumosum</name>
    <dbReference type="NCBI Taxonomy" id="889282"/>
    <lineage>
        <taxon>Bacteria</taxon>
        <taxon>Pseudomonadati</taxon>
        <taxon>Myxococcota</taxon>
        <taxon>Polyangia</taxon>
        <taxon>Polyangiales</taxon>
        <taxon>Polyangiaceae</taxon>
        <taxon>Polyangium</taxon>
    </lineage>
</organism>